<accession>X1ETN1</accession>
<feature type="non-terminal residue" evidence="1">
    <location>
        <position position="30"/>
    </location>
</feature>
<feature type="non-terminal residue" evidence="1">
    <location>
        <position position="1"/>
    </location>
</feature>
<gene>
    <name evidence="1" type="ORF">S01H4_67492</name>
</gene>
<dbReference type="AlphaFoldDB" id="X1ETN1"/>
<dbReference type="EMBL" id="BART01042506">
    <property type="protein sequence ID" value="GAH23665.1"/>
    <property type="molecule type" value="Genomic_DNA"/>
</dbReference>
<name>X1ETN1_9ZZZZ</name>
<protein>
    <submittedName>
        <fullName evidence="1">Uncharacterized protein</fullName>
    </submittedName>
</protein>
<sequence>ADKRVQKLETNILARLKENVFSASGEELEE</sequence>
<comment type="caution">
    <text evidence="1">The sequence shown here is derived from an EMBL/GenBank/DDBJ whole genome shotgun (WGS) entry which is preliminary data.</text>
</comment>
<evidence type="ECO:0000313" key="1">
    <source>
        <dbReference type="EMBL" id="GAH23665.1"/>
    </source>
</evidence>
<organism evidence="1">
    <name type="scientific">marine sediment metagenome</name>
    <dbReference type="NCBI Taxonomy" id="412755"/>
    <lineage>
        <taxon>unclassified sequences</taxon>
        <taxon>metagenomes</taxon>
        <taxon>ecological metagenomes</taxon>
    </lineage>
</organism>
<proteinExistence type="predicted"/>
<reference evidence="1" key="1">
    <citation type="journal article" date="2014" name="Front. Microbiol.">
        <title>High frequency of phylogenetically diverse reductive dehalogenase-homologous genes in deep subseafloor sedimentary metagenomes.</title>
        <authorList>
            <person name="Kawai M."/>
            <person name="Futagami T."/>
            <person name="Toyoda A."/>
            <person name="Takaki Y."/>
            <person name="Nishi S."/>
            <person name="Hori S."/>
            <person name="Arai W."/>
            <person name="Tsubouchi T."/>
            <person name="Morono Y."/>
            <person name="Uchiyama I."/>
            <person name="Ito T."/>
            <person name="Fujiyama A."/>
            <person name="Inagaki F."/>
            <person name="Takami H."/>
        </authorList>
    </citation>
    <scope>NUCLEOTIDE SEQUENCE</scope>
    <source>
        <strain evidence="1">Expedition CK06-06</strain>
    </source>
</reference>